<dbReference type="EMBL" id="JAGETV010000005">
    <property type="protein sequence ID" value="MBO1926791.1"/>
    <property type="molecule type" value="Genomic_DNA"/>
</dbReference>
<reference evidence="10 11" key="1">
    <citation type="submission" date="2021-03" db="EMBL/GenBank/DDBJ databases">
        <title>Thiomicrorhabdus sp.nov.,novel sulfur-oxidizing bacteria isolated from coastal sediment.</title>
        <authorList>
            <person name="Liu X."/>
        </authorList>
    </citation>
    <scope>NUCLEOTIDE SEQUENCE [LARGE SCALE GENOMIC DNA]</scope>
    <source>
        <strain evidence="10 11">6S2-11</strain>
    </source>
</reference>
<dbReference type="Proteomes" id="UP000664835">
    <property type="component" value="Unassembled WGS sequence"/>
</dbReference>
<evidence type="ECO:0000256" key="2">
    <source>
        <dbReference type="ARBA" id="ARBA00007452"/>
    </source>
</evidence>
<dbReference type="Pfam" id="PF02565">
    <property type="entry name" value="RecO_C"/>
    <property type="match status" value="1"/>
</dbReference>
<dbReference type="RefSeq" id="WP_208148238.1">
    <property type="nucleotide sequence ID" value="NZ_JAGETV010000005.1"/>
</dbReference>
<keyword evidence="4 8" id="KW-0227">DNA damage</keyword>
<dbReference type="HAMAP" id="MF_00201">
    <property type="entry name" value="RecO"/>
    <property type="match status" value="1"/>
</dbReference>
<evidence type="ECO:0000256" key="5">
    <source>
        <dbReference type="ARBA" id="ARBA00023172"/>
    </source>
</evidence>
<evidence type="ECO:0000313" key="10">
    <source>
        <dbReference type="EMBL" id="MBO1926791.1"/>
    </source>
</evidence>
<accession>A0ABS3Q3D8</accession>
<evidence type="ECO:0000256" key="4">
    <source>
        <dbReference type="ARBA" id="ARBA00022763"/>
    </source>
</evidence>
<dbReference type="SUPFAM" id="SSF50249">
    <property type="entry name" value="Nucleic acid-binding proteins"/>
    <property type="match status" value="1"/>
</dbReference>
<dbReference type="InterPro" id="IPR042242">
    <property type="entry name" value="RecO_C"/>
</dbReference>
<evidence type="ECO:0000256" key="7">
    <source>
        <dbReference type="ARBA" id="ARBA00033409"/>
    </source>
</evidence>
<dbReference type="Gene3D" id="1.20.1440.120">
    <property type="entry name" value="Recombination protein O, C-terminal domain"/>
    <property type="match status" value="1"/>
</dbReference>
<dbReference type="Pfam" id="PF11967">
    <property type="entry name" value="RecO_N"/>
    <property type="match status" value="1"/>
</dbReference>
<dbReference type="NCBIfam" id="TIGR00613">
    <property type="entry name" value="reco"/>
    <property type="match status" value="1"/>
</dbReference>
<dbReference type="InterPro" id="IPR022572">
    <property type="entry name" value="DNA_rep/recomb_RecO_N"/>
</dbReference>
<organism evidence="10 11">
    <name type="scientific">Thiomicrorhabdus marina</name>
    <dbReference type="NCBI Taxonomy" id="2818442"/>
    <lineage>
        <taxon>Bacteria</taxon>
        <taxon>Pseudomonadati</taxon>
        <taxon>Pseudomonadota</taxon>
        <taxon>Gammaproteobacteria</taxon>
        <taxon>Thiotrichales</taxon>
        <taxon>Piscirickettsiaceae</taxon>
        <taxon>Thiomicrorhabdus</taxon>
    </lineage>
</organism>
<comment type="similarity">
    <text evidence="2 8">Belongs to the RecO family.</text>
</comment>
<dbReference type="InterPro" id="IPR012340">
    <property type="entry name" value="NA-bd_OB-fold"/>
</dbReference>
<protein>
    <recommendedName>
        <fullName evidence="3 8">DNA repair protein RecO</fullName>
    </recommendedName>
    <alternativeName>
        <fullName evidence="7 8">Recombination protein O</fullName>
    </alternativeName>
</protein>
<name>A0ABS3Q3D8_9GAMM</name>
<dbReference type="Gene3D" id="2.40.50.140">
    <property type="entry name" value="Nucleic acid-binding proteins"/>
    <property type="match status" value="1"/>
</dbReference>
<proteinExistence type="inferred from homology"/>
<keyword evidence="5 8" id="KW-0233">DNA recombination</keyword>
<evidence type="ECO:0000256" key="3">
    <source>
        <dbReference type="ARBA" id="ARBA00021310"/>
    </source>
</evidence>
<dbReference type="PANTHER" id="PTHR33991">
    <property type="entry name" value="DNA REPAIR PROTEIN RECO"/>
    <property type="match status" value="1"/>
</dbReference>
<comment type="function">
    <text evidence="1 8">Involved in DNA repair and RecF pathway recombination.</text>
</comment>
<dbReference type="InterPro" id="IPR003717">
    <property type="entry name" value="RecO"/>
</dbReference>
<evidence type="ECO:0000313" key="11">
    <source>
        <dbReference type="Proteomes" id="UP000664835"/>
    </source>
</evidence>
<evidence type="ECO:0000259" key="9">
    <source>
        <dbReference type="Pfam" id="PF11967"/>
    </source>
</evidence>
<dbReference type="SUPFAM" id="SSF57863">
    <property type="entry name" value="ArfGap/RecO-like zinc finger"/>
    <property type="match status" value="1"/>
</dbReference>
<keyword evidence="6 8" id="KW-0234">DNA repair</keyword>
<evidence type="ECO:0000256" key="1">
    <source>
        <dbReference type="ARBA" id="ARBA00003065"/>
    </source>
</evidence>
<keyword evidence="11" id="KW-1185">Reference proteome</keyword>
<comment type="caution">
    <text evidence="10">The sequence shown here is derived from an EMBL/GenBank/DDBJ whole genome shotgun (WGS) entry which is preliminary data.</text>
</comment>
<sequence length="262" mass="29815">MYQQVSAFVLHSRPYKETSALVTFFCAERGKFNAIVRGVRGSKKAHLKAALLQPFQELDLSWKEKAHSDLVSLQNIENGKMRLPLEGQSAVCAMYINELMYRLLYPNVTFDNLYQDYADALLYLTQLQLQDGEVQGLKQAQILRWFELRLLNVLGHGFTLEEDLSGHEIKANENYLFYPEFGFELIEGDWQLSHHSFQVSGACILSLQELLIVPVEEIEIAKACAKTLRQLLSIALQPFLGKKPIAAKTLLQKPSGKLNRNN</sequence>
<evidence type="ECO:0000256" key="6">
    <source>
        <dbReference type="ARBA" id="ARBA00023204"/>
    </source>
</evidence>
<evidence type="ECO:0000256" key="8">
    <source>
        <dbReference type="HAMAP-Rule" id="MF_00201"/>
    </source>
</evidence>
<dbReference type="PANTHER" id="PTHR33991:SF1">
    <property type="entry name" value="DNA REPAIR PROTEIN RECO"/>
    <property type="match status" value="1"/>
</dbReference>
<feature type="domain" description="DNA replication/recombination mediator RecO N-terminal" evidence="9">
    <location>
        <begin position="4"/>
        <end position="77"/>
    </location>
</feature>
<dbReference type="InterPro" id="IPR037278">
    <property type="entry name" value="ARFGAP/RecO"/>
</dbReference>
<gene>
    <name evidence="8 10" type="primary">recO</name>
    <name evidence="10" type="ORF">J3998_04315</name>
</gene>